<name>A0ABT5UZL8_9VIBR</name>
<dbReference type="PANTHER" id="PTHR30290:SF28">
    <property type="entry name" value="ABC TRANSPORTER PERIPLASMIC-BINDING PROTEIN SAPA-RELATED"/>
    <property type="match status" value="1"/>
</dbReference>
<proteinExistence type="predicted"/>
<comment type="caution">
    <text evidence="3">The sequence shown here is derived from an EMBL/GenBank/DDBJ whole genome shotgun (WGS) entry which is preliminary data.</text>
</comment>
<feature type="domain" description="Solute-binding protein family 5" evidence="2">
    <location>
        <begin position="78"/>
        <end position="456"/>
    </location>
</feature>
<accession>A0ABT5UZL8</accession>
<feature type="chain" id="PRO_5045328718" evidence="1">
    <location>
        <begin position="19"/>
        <end position="540"/>
    </location>
</feature>
<dbReference type="Gene3D" id="3.40.190.10">
    <property type="entry name" value="Periplasmic binding protein-like II"/>
    <property type="match status" value="1"/>
</dbReference>
<sequence>MNAFIRFTLALCSTSLLAGCGENIDHRDIHSSGFVYCGESAPSTFNPQLVENDITSHALSPQLYDTLLTIDPDTHLPKASLAKQWTVNPSHTEYIFTLRPDVTFQTTAWFTPTRPLNADDVVFSFKRIIDPSHPYHTLDQVQYPWFQRIDFQDLLLDVIALDDLTVKFVLRHADNSFLSNIATTHAVILSQEYANQLLINDEKNQLDTQPVGSGPFYLAEYHARDLVRLKRHTGYWNGVAKLEQVVFDISQRGTGMLAKLLRNECDVLQAPISSHLPAIEKNQTITLTTTPAMNVAFIAVKTQHPALRDSRVRKALNFAINRQNILDSVYYGTGSIAFTILPPTSWAYQQDAVQIRYDRNYALALLREAGFATGLELTLLVPPTPKAYNPSPSKTAELIQANLADIGIKLRLINEERSEYQALSERPNIDLFLTGWTADNGDPDNFLRPLLSCDSNQAGLNVAMWCNDDFDELLDLAREANNPRYRLNLYHQAQHLLNQEFPVIPLTHGIPFIAYHQSLTGVHLSPFNVLPFNTVERVTE</sequence>
<dbReference type="SUPFAM" id="SSF53850">
    <property type="entry name" value="Periplasmic binding protein-like II"/>
    <property type="match status" value="1"/>
</dbReference>
<dbReference type="CDD" id="cd08493">
    <property type="entry name" value="PBP2_DppA_like"/>
    <property type="match status" value="1"/>
</dbReference>
<dbReference type="PROSITE" id="PS51257">
    <property type="entry name" value="PROKAR_LIPOPROTEIN"/>
    <property type="match status" value="1"/>
</dbReference>
<evidence type="ECO:0000256" key="1">
    <source>
        <dbReference type="SAM" id="SignalP"/>
    </source>
</evidence>
<dbReference type="InterPro" id="IPR030678">
    <property type="entry name" value="Peptide/Ni-bd"/>
</dbReference>
<dbReference type="RefSeq" id="WP_274721480.1">
    <property type="nucleotide sequence ID" value="NZ_JARBFT010000001.1"/>
</dbReference>
<dbReference type="Proteomes" id="UP001216189">
    <property type="component" value="Unassembled WGS sequence"/>
</dbReference>
<evidence type="ECO:0000313" key="3">
    <source>
        <dbReference type="EMBL" id="MDE1513734.1"/>
    </source>
</evidence>
<dbReference type="InterPro" id="IPR039424">
    <property type="entry name" value="SBP_5"/>
</dbReference>
<dbReference type="Pfam" id="PF00496">
    <property type="entry name" value="SBP_bac_5"/>
    <property type="match status" value="1"/>
</dbReference>
<organism evidence="3 4">
    <name type="scientific">Vibrio chanodichtyis</name>
    <dbReference type="NCBI Taxonomy" id="3027932"/>
    <lineage>
        <taxon>Bacteria</taxon>
        <taxon>Pseudomonadati</taxon>
        <taxon>Pseudomonadota</taxon>
        <taxon>Gammaproteobacteria</taxon>
        <taxon>Vibrionales</taxon>
        <taxon>Vibrionaceae</taxon>
        <taxon>Vibrio</taxon>
    </lineage>
</organism>
<dbReference type="Gene3D" id="3.10.105.10">
    <property type="entry name" value="Dipeptide-binding Protein, Domain 3"/>
    <property type="match status" value="1"/>
</dbReference>
<dbReference type="InterPro" id="IPR000914">
    <property type="entry name" value="SBP_5_dom"/>
</dbReference>
<dbReference type="Gene3D" id="3.90.76.10">
    <property type="entry name" value="Dipeptide-binding Protein, Domain 1"/>
    <property type="match status" value="1"/>
</dbReference>
<protein>
    <submittedName>
        <fullName evidence="3">ABC transporter substrate-binding protein</fullName>
    </submittedName>
</protein>
<dbReference type="EMBL" id="JARBFT010000001">
    <property type="protein sequence ID" value="MDE1513734.1"/>
    <property type="molecule type" value="Genomic_DNA"/>
</dbReference>
<reference evidence="3 4" key="1">
    <citation type="submission" date="2023-02" db="EMBL/GenBank/DDBJ databases">
        <title>Vibrio intestini sp. nov., a close relative of Vibrio cholerae isolated from the intestine of Healthy Culter dabryi.</title>
        <authorList>
            <person name="Wu N."/>
        </authorList>
    </citation>
    <scope>NUCLEOTIDE SEQUENCE [LARGE SCALE GENOMIC DNA]</scope>
    <source>
        <strain evidence="3 4">DSL-7</strain>
    </source>
</reference>
<evidence type="ECO:0000313" key="4">
    <source>
        <dbReference type="Proteomes" id="UP001216189"/>
    </source>
</evidence>
<feature type="signal peptide" evidence="1">
    <location>
        <begin position="1"/>
        <end position="18"/>
    </location>
</feature>
<dbReference type="PANTHER" id="PTHR30290">
    <property type="entry name" value="PERIPLASMIC BINDING COMPONENT OF ABC TRANSPORTER"/>
    <property type="match status" value="1"/>
</dbReference>
<dbReference type="PIRSF" id="PIRSF002741">
    <property type="entry name" value="MppA"/>
    <property type="match status" value="1"/>
</dbReference>
<keyword evidence="1" id="KW-0732">Signal</keyword>
<keyword evidence="4" id="KW-1185">Reference proteome</keyword>
<gene>
    <name evidence="3" type="ORF">PUN32_01735</name>
</gene>
<evidence type="ECO:0000259" key="2">
    <source>
        <dbReference type="Pfam" id="PF00496"/>
    </source>
</evidence>